<dbReference type="PANTHER" id="PTHR42839">
    <property type="entry name" value="ISOCHORISMATE SYNTHASE ENTC"/>
    <property type="match status" value="1"/>
</dbReference>
<dbReference type="Pfam" id="PF00425">
    <property type="entry name" value="Chorismate_bind"/>
    <property type="match status" value="1"/>
</dbReference>
<dbReference type="InterPro" id="IPR005801">
    <property type="entry name" value="ADC_synthase"/>
</dbReference>
<evidence type="ECO:0000313" key="2">
    <source>
        <dbReference type="EMBL" id="OOM07471.1"/>
    </source>
</evidence>
<dbReference type="EC" id="5.4.4.2" evidence="2"/>
<dbReference type="RefSeq" id="WP_077867003.1">
    <property type="nucleotide sequence ID" value="NZ_LZYZ01000008.1"/>
</dbReference>
<gene>
    <name evidence="2" type="primary">entC</name>
    <name evidence="2" type="ORF">CLOSAC_40010</name>
</gene>
<evidence type="ECO:0000259" key="1">
    <source>
        <dbReference type="Pfam" id="PF00425"/>
    </source>
</evidence>
<proteinExistence type="predicted"/>
<dbReference type="Gene3D" id="3.60.120.10">
    <property type="entry name" value="Anthranilate synthase"/>
    <property type="match status" value="1"/>
</dbReference>
<reference evidence="2 3" key="1">
    <citation type="submission" date="2016-05" db="EMBL/GenBank/DDBJ databases">
        <title>Microbial solvent formation.</title>
        <authorList>
            <person name="Poehlein A."/>
            <person name="Montoya Solano J.D."/>
            <person name="Flitsch S."/>
            <person name="Krabben P."/>
            <person name="Duerre P."/>
            <person name="Daniel R."/>
        </authorList>
    </citation>
    <scope>NUCLEOTIDE SEQUENCE [LARGE SCALE GENOMIC DNA]</scope>
    <source>
        <strain evidence="2 3">L1-8</strain>
    </source>
</reference>
<dbReference type="EMBL" id="LZYZ01000008">
    <property type="protein sequence ID" value="OOM07471.1"/>
    <property type="molecule type" value="Genomic_DNA"/>
</dbReference>
<dbReference type="PRINTS" id="PR00095">
    <property type="entry name" value="ANTSNTHASEI"/>
</dbReference>
<feature type="domain" description="Chorismate-utilising enzyme C-terminal" evidence="1">
    <location>
        <begin position="202"/>
        <end position="456"/>
    </location>
</feature>
<organism evidence="2 3">
    <name type="scientific">Clostridium saccharobutylicum</name>
    <dbReference type="NCBI Taxonomy" id="169679"/>
    <lineage>
        <taxon>Bacteria</taxon>
        <taxon>Bacillati</taxon>
        <taxon>Bacillota</taxon>
        <taxon>Clostridia</taxon>
        <taxon>Eubacteriales</taxon>
        <taxon>Clostridiaceae</taxon>
        <taxon>Clostridium</taxon>
    </lineage>
</organism>
<comment type="caution">
    <text evidence="2">The sequence shown here is derived from an EMBL/GenBank/DDBJ whole genome shotgun (WGS) entry which is preliminary data.</text>
</comment>
<dbReference type="SUPFAM" id="SSF56322">
    <property type="entry name" value="ADC synthase"/>
    <property type="match status" value="1"/>
</dbReference>
<dbReference type="PANTHER" id="PTHR42839:SF2">
    <property type="entry name" value="ISOCHORISMATE SYNTHASE ENTC"/>
    <property type="match status" value="1"/>
</dbReference>
<dbReference type="GO" id="GO:0008909">
    <property type="term" value="F:isochorismate synthase activity"/>
    <property type="evidence" value="ECO:0007669"/>
    <property type="project" value="UniProtKB-EC"/>
</dbReference>
<dbReference type="InterPro" id="IPR015890">
    <property type="entry name" value="Chorismate_C"/>
</dbReference>
<keyword evidence="2" id="KW-0413">Isomerase</keyword>
<name>A0A1S8MTG5_CLOSA</name>
<accession>A0A1S8MTG5</accession>
<evidence type="ECO:0000313" key="3">
    <source>
        <dbReference type="Proteomes" id="UP000191154"/>
    </source>
</evidence>
<dbReference type="AlphaFoldDB" id="A0A1S8MTG5"/>
<dbReference type="Proteomes" id="UP000191154">
    <property type="component" value="Unassembled WGS sequence"/>
</dbReference>
<protein>
    <submittedName>
        <fullName evidence="2">Isochorismate synthase EntC</fullName>
        <ecNumber evidence="2">5.4.4.2</ecNumber>
    </submittedName>
</protein>
<dbReference type="InterPro" id="IPR019999">
    <property type="entry name" value="Anth_synth_I-like"/>
</dbReference>
<sequence length="466" mass="53654">MNIGLSYDKSNYVKRTFKCEFNLKNEFESTFKAFEKSNIDKVKVKDYKSAFLSKNLDEKQMNILAIGNYFSFKVFANKNKIIVNYYKYNELINTKEYNSGLGCSYKDVFSTISTAFLELKHCVNEICYDVPLLGGWKSITFDKKIKEVACFYLPEVVVYGQEGEYKLFSTCGEIIDILKNNNNQLDCTFESELKSYECIPSKEIYRLNYDILLNALTEGKISKYVLSRKYLLNMQENIDSIKYAGKVIKNYYQEYGYYFQLGGAEEWIGVSPEVLLKKKDNYALTKPLAGTIKKDFNDKEGLLAKKLLSDKKENVEHMLAVDLMINDLKESNVGEVNVLENKQIIETPYVYHLKSKIEVKVKKHNVGFDILANMYPPATVWGIPRDAAEEFINKVEPFDREYFTGGFGYCTLEDNSNFALVIRSCMIKNNEMHVYAGSGIVNGAVPDNEWEETKLKATPFLSLFDL</sequence>